<evidence type="ECO:0000313" key="5">
    <source>
        <dbReference type="RefSeq" id="XP_056687095.1"/>
    </source>
</evidence>
<dbReference type="RefSeq" id="XP_056687095.1">
    <property type="nucleotide sequence ID" value="XM_056831117.1"/>
</dbReference>
<feature type="domain" description="NAB" evidence="3">
    <location>
        <begin position="14"/>
        <end position="103"/>
    </location>
</feature>
<evidence type="ECO:0000259" key="3">
    <source>
        <dbReference type="PROSITE" id="PS51774"/>
    </source>
</evidence>
<reference evidence="5" key="2">
    <citation type="submission" date="2025-08" db="UniProtKB">
        <authorList>
            <consortium name="RefSeq"/>
        </authorList>
    </citation>
    <scope>IDENTIFICATION</scope>
    <source>
        <tissue evidence="5">Leaf</tissue>
    </source>
</reference>
<organism evidence="4 5">
    <name type="scientific">Spinacia oleracea</name>
    <name type="common">Spinach</name>
    <dbReference type="NCBI Taxonomy" id="3562"/>
    <lineage>
        <taxon>Eukaryota</taxon>
        <taxon>Viridiplantae</taxon>
        <taxon>Streptophyta</taxon>
        <taxon>Embryophyta</taxon>
        <taxon>Tracheophyta</taxon>
        <taxon>Spermatophyta</taxon>
        <taxon>Magnoliopsida</taxon>
        <taxon>eudicotyledons</taxon>
        <taxon>Gunneridae</taxon>
        <taxon>Pentapetalae</taxon>
        <taxon>Caryophyllales</taxon>
        <taxon>Chenopodiaceae</taxon>
        <taxon>Chenopodioideae</taxon>
        <taxon>Anserineae</taxon>
        <taxon>Spinacia</taxon>
    </lineage>
</organism>
<dbReference type="PANTHER" id="PTHR47357:SF1">
    <property type="entry name" value="SPINDLE POLE BODY COMPONENT 110"/>
    <property type="match status" value="1"/>
</dbReference>
<evidence type="ECO:0000313" key="4">
    <source>
        <dbReference type="Proteomes" id="UP000813463"/>
    </source>
</evidence>
<evidence type="ECO:0000256" key="2">
    <source>
        <dbReference type="SAM" id="Coils"/>
    </source>
</evidence>
<name>A0ABM3QUR3_SPIOL</name>
<proteinExistence type="predicted"/>
<dbReference type="InterPro" id="IPR011684">
    <property type="entry name" value="NAB"/>
</dbReference>
<feature type="coiled-coil region" evidence="2">
    <location>
        <begin position="202"/>
        <end position="259"/>
    </location>
</feature>
<feature type="coiled-coil region" evidence="2">
    <location>
        <begin position="321"/>
        <end position="460"/>
    </location>
</feature>
<reference evidence="4" key="1">
    <citation type="journal article" date="2021" name="Nat. Commun.">
        <title>Genomic analyses provide insights into spinach domestication and the genetic basis of agronomic traits.</title>
        <authorList>
            <person name="Cai X."/>
            <person name="Sun X."/>
            <person name="Xu C."/>
            <person name="Sun H."/>
            <person name="Wang X."/>
            <person name="Ge C."/>
            <person name="Zhang Z."/>
            <person name="Wang Q."/>
            <person name="Fei Z."/>
            <person name="Jiao C."/>
            <person name="Wang Q."/>
        </authorList>
    </citation>
    <scope>NUCLEOTIDE SEQUENCE [LARGE SCALE GENOMIC DNA]</scope>
    <source>
        <strain evidence="4">cv. Varoflay</strain>
    </source>
</reference>
<dbReference type="Proteomes" id="UP000813463">
    <property type="component" value="Chromosome 6"/>
</dbReference>
<protein>
    <submittedName>
        <fullName evidence="5">COP1-interactive protein 1-like</fullName>
    </submittedName>
</protein>
<accession>A0ABM3QUR3</accession>
<keyword evidence="4" id="KW-1185">Reference proteome</keyword>
<dbReference type="GeneID" id="110786365"/>
<dbReference type="PANTHER" id="PTHR47357">
    <property type="entry name" value="COP1-INTERACTIVE PROTEIN 1"/>
    <property type="match status" value="1"/>
</dbReference>
<keyword evidence="1 2" id="KW-0175">Coiled coil</keyword>
<feature type="coiled-coil region" evidence="2">
    <location>
        <begin position="490"/>
        <end position="610"/>
    </location>
</feature>
<dbReference type="Pfam" id="PF07765">
    <property type="entry name" value="KIP1"/>
    <property type="match status" value="1"/>
</dbReference>
<dbReference type="PROSITE" id="PS51774">
    <property type="entry name" value="NAB"/>
    <property type="match status" value="1"/>
</dbReference>
<gene>
    <name evidence="5" type="primary">LOC110786365</name>
</gene>
<evidence type="ECO:0000256" key="1">
    <source>
        <dbReference type="ARBA" id="ARBA00023054"/>
    </source>
</evidence>
<sequence length="902" mass="105592">MLPLSFVGAPLEMTKRRWKELMQTLYENHFDPTKDEELKKSKIDIENKLPKIIKLVKERRQNRRNRNVEANLRKESELIELIEDFHKQYQFVYGQYDNLKGQLSQTVNGVKEDEGYFTATSSSDSEAELEKVVSSLSTDDHTHLNQEKESFNSELYVEAINKAWENEKTMQELKEKLDEKGRVITSLTRVQKFHQREISGLMKELESEISSFNIKLDEICSDKKKSEQVVENKKFQDQVSRFEEKVKEMDKEINELVNNGVDQVVIEEDDMCKIKGLIVQVNHLNLNVDCLVDAQKSDSEKQKVFHSNNNNNNNNNGFAMHENLLDQVNKMKRDLGFMRKKNTELESNIKKKSRECSEFLSQIAELTKEVAKKAQEFQKMQKEKEDSLVRVKSLELEARNSSSHSSEREKLIARKEQEKFQLTQEIEGLQGKIVKMEKMLKEREDQFTALQKRLENGNDDNSSAQIMALMAPINHIEQELELKNESEIQIKIKNNDISMLTEEKESLQGRISVLEKKLEDKEDELLHLKNEMSTQIVSLSKEVTHLKQEKDMRRKLDVDEQISLREREIVELVEEKESLQMKILELEITLTDKEDQIADVQRRNRVGENEVSHLQGELSDERKKFSERLFQLENQNDELSFKVSDQQFMLKQQEDTINKLRGDCKLVKGRFIQATERKMGEVAEEFRKNFEDQLRMLSRRIRVAEQLHAENKDHCKKMQEHCQQQHPGLEKRLAHQVISSGKTEIQTVFKAVDEMMKGMESLVINVEKKEGSFLERLSSVCNEIQVAKNKIKPLKNGEFQGSPFAFTLDEKEQDKMMKEKVRRLEAKVNKEKGDKSKLMRGMYEMQKKVADLEKAVVEKDEGLLRLGNEKVEAIRQLCIWVDYRQSCFDQLKKVMLVKKTKG</sequence>